<evidence type="ECO:0000256" key="1">
    <source>
        <dbReference type="SAM" id="SignalP"/>
    </source>
</evidence>
<sequence length="77" mass="8082">MVIAALLLHNVASFAIGPPTLSCSTVRCGTGNKCVMAEPQNCVGCPLTPKCVQQECNTGCSSPCFFTSRCVLVATNW</sequence>
<dbReference type="EMBL" id="KN550347">
    <property type="protein sequence ID" value="KHJ94395.1"/>
    <property type="molecule type" value="Genomic_DNA"/>
</dbReference>
<evidence type="ECO:0000313" key="2">
    <source>
        <dbReference type="EMBL" id="KHJ94395.1"/>
    </source>
</evidence>
<reference evidence="2 3" key="1">
    <citation type="submission" date="2014-03" db="EMBL/GenBank/DDBJ databases">
        <title>Draft genome of the hookworm Oesophagostomum dentatum.</title>
        <authorList>
            <person name="Mitreva M."/>
        </authorList>
    </citation>
    <scope>NUCLEOTIDE SEQUENCE [LARGE SCALE GENOMIC DNA]</scope>
    <source>
        <strain evidence="2 3">OD-Hann</strain>
    </source>
</reference>
<dbReference type="Proteomes" id="UP000053660">
    <property type="component" value="Unassembled WGS sequence"/>
</dbReference>
<feature type="signal peptide" evidence="1">
    <location>
        <begin position="1"/>
        <end position="22"/>
    </location>
</feature>
<dbReference type="OrthoDB" id="5870228at2759"/>
<organism evidence="2 3">
    <name type="scientific">Oesophagostomum dentatum</name>
    <name type="common">Nodular worm</name>
    <dbReference type="NCBI Taxonomy" id="61180"/>
    <lineage>
        <taxon>Eukaryota</taxon>
        <taxon>Metazoa</taxon>
        <taxon>Ecdysozoa</taxon>
        <taxon>Nematoda</taxon>
        <taxon>Chromadorea</taxon>
        <taxon>Rhabditida</taxon>
        <taxon>Rhabditina</taxon>
        <taxon>Rhabditomorpha</taxon>
        <taxon>Strongyloidea</taxon>
        <taxon>Strongylidae</taxon>
        <taxon>Oesophagostomum</taxon>
    </lineage>
</organism>
<dbReference type="AlphaFoldDB" id="A0A0B1TG58"/>
<gene>
    <name evidence="2" type="ORF">OESDEN_05674</name>
</gene>
<evidence type="ECO:0000313" key="3">
    <source>
        <dbReference type="Proteomes" id="UP000053660"/>
    </source>
</evidence>
<keyword evidence="3" id="KW-1185">Reference proteome</keyword>
<accession>A0A0B1TG58</accession>
<protein>
    <submittedName>
        <fullName evidence="2">Uncharacterized protein</fullName>
    </submittedName>
</protein>
<name>A0A0B1TG58_OESDE</name>
<proteinExistence type="predicted"/>
<keyword evidence="1" id="KW-0732">Signal</keyword>
<feature type="chain" id="PRO_5002062572" evidence="1">
    <location>
        <begin position="23"/>
        <end position="77"/>
    </location>
</feature>